<evidence type="ECO:0000313" key="14">
    <source>
        <dbReference type="EMBL" id="BAD90584.1"/>
    </source>
</evidence>
<feature type="domain" description="Ig-like" evidence="13">
    <location>
        <begin position="38"/>
        <end position="141"/>
    </location>
</feature>
<dbReference type="InterPro" id="IPR036179">
    <property type="entry name" value="Ig-like_dom_sf"/>
</dbReference>
<keyword evidence="14" id="KW-0675">Receptor</keyword>
<evidence type="ECO:0000256" key="3">
    <source>
        <dbReference type="ARBA" id="ARBA00022729"/>
    </source>
</evidence>
<evidence type="ECO:0000256" key="6">
    <source>
        <dbReference type="ARBA" id="ARBA00023130"/>
    </source>
</evidence>
<feature type="chain" id="PRO_5004255247" evidence="12">
    <location>
        <begin position="24"/>
        <end position="289"/>
    </location>
</feature>
<dbReference type="PANTHER" id="PTHR11292">
    <property type="entry name" value="T-CELL SURFACE GLYCOPROTEIN CD8 BETA CHAIN"/>
    <property type="match status" value="1"/>
</dbReference>
<evidence type="ECO:0000256" key="7">
    <source>
        <dbReference type="ARBA" id="ARBA00023136"/>
    </source>
</evidence>
<evidence type="ECO:0000256" key="12">
    <source>
        <dbReference type="SAM" id="SignalP"/>
    </source>
</evidence>
<keyword evidence="4" id="KW-0391">Immunity</keyword>
<keyword evidence="9" id="KW-0325">Glycoprotein</keyword>
<gene>
    <name evidence="14" type="primary">AARB4</name>
</gene>
<proteinExistence type="evidence at transcript level"/>
<evidence type="ECO:0000256" key="9">
    <source>
        <dbReference type="ARBA" id="ARBA00023180"/>
    </source>
</evidence>
<dbReference type="GO" id="GO:0016020">
    <property type="term" value="C:membrane"/>
    <property type="evidence" value="ECO:0007669"/>
    <property type="project" value="UniProtKB-SubCell"/>
</dbReference>
<dbReference type="GO" id="GO:0042288">
    <property type="term" value="F:MHC class I protein binding"/>
    <property type="evidence" value="ECO:0007669"/>
    <property type="project" value="InterPro"/>
</dbReference>
<evidence type="ECO:0000256" key="2">
    <source>
        <dbReference type="ARBA" id="ARBA00022692"/>
    </source>
</evidence>
<protein>
    <submittedName>
        <fullName evidence="14">Ancestral antigen receptor B4</fullName>
    </submittedName>
</protein>
<evidence type="ECO:0000259" key="13">
    <source>
        <dbReference type="PROSITE" id="PS50835"/>
    </source>
</evidence>
<keyword evidence="7 11" id="KW-0472">Membrane</keyword>
<organism evidence="14">
    <name type="scientific">Eptatretus burgeri</name>
    <name type="common">Inshore hagfish</name>
    <dbReference type="NCBI Taxonomy" id="7764"/>
    <lineage>
        <taxon>Eukaryota</taxon>
        <taxon>Metazoa</taxon>
        <taxon>Chordata</taxon>
        <taxon>Craniata</taxon>
        <taxon>Vertebrata</taxon>
        <taxon>Cyclostomata</taxon>
        <taxon>Myxini</taxon>
        <taxon>Myxiniformes</taxon>
        <taxon>Myxinidae</taxon>
        <taxon>Eptatretinae</taxon>
        <taxon>Eptatretus</taxon>
    </lineage>
</organism>
<evidence type="ECO:0000256" key="4">
    <source>
        <dbReference type="ARBA" id="ARBA00022859"/>
    </source>
</evidence>
<dbReference type="EMBL" id="AB177618">
    <property type="protein sequence ID" value="BAD90584.1"/>
    <property type="molecule type" value="mRNA"/>
</dbReference>
<dbReference type="InterPro" id="IPR042414">
    <property type="entry name" value="CD8B"/>
</dbReference>
<comment type="subcellular location">
    <subcellularLocation>
        <location evidence="1">Membrane</location>
        <topology evidence="1">Single-pass type I membrane protein</topology>
    </subcellularLocation>
</comment>
<dbReference type="Pfam" id="PF07686">
    <property type="entry name" value="V-set"/>
    <property type="match status" value="1"/>
</dbReference>
<dbReference type="InterPro" id="IPR003599">
    <property type="entry name" value="Ig_sub"/>
</dbReference>
<dbReference type="GO" id="GO:0009986">
    <property type="term" value="C:cell surface"/>
    <property type="evidence" value="ECO:0007669"/>
    <property type="project" value="TreeGrafter"/>
</dbReference>
<evidence type="ECO:0000256" key="1">
    <source>
        <dbReference type="ARBA" id="ARBA00004479"/>
    </source>
</evidence>
<evidence type="ECO:0000256" key="11">
    <source>
        <dbReference type="SAM" id="Phobius"/>
    </source>
</evidence>
<evidence type="ECO:0000256" key="10">
    <source>
        <dbReference type="ARBA" id="ARBA00023319"/>
    </source>
</evidence>
<sequence length="289" mass="31993">MNCFVGDFYLPLVLVFTFQPAEMLRQDHCVCTEKSPPPSIDLSVSQQTTTITTNVNGRAEFHCDVSITSRSTDRPVVYWYKDCPNSVGGKPVFSGKSPSGEYINRVNQTVHETQEHENLTTRRFTLEILHSNVNDSGDYFCVTIIRTRNGSFGICGEGTKLEVVEDATTKTPTTTRDDATAAATTEITKGSGKYIIAICIGVPILVLMIAATVLVFARMQRNKRPSQQFNGEPGNGTLEGEKLQNDTDLTYASVYIPPRNGEQLANKKEGRMDGIYSVVTYEPKNKRNS</sequence>
<dbReference type="CDD" id="cd00099">
    <property type="entry name" value="IgV"/>
    <property type="match status" value="1"/>
</dbReference>
<keyword evidence="2 11" id="KW-0812">Transmembrane</keyword>
<feature type="signal peptide" evidence="12">
    <location>
        <begin position="1"/>
        <end position="23"/>
    </location>
</feature>
<dbReference type="SUPFAM" id="SSF48726">
    <property type="entry name" value="Immunoglobulin"/>
    <property type="match status" value="1"/>
</dbReference>
<dbReference type="Gene3D" id="2.60.40.10">
    <property type="entry name" value="Immunoglobulins"/>
    <property type="match status" value="1"/>
</dbReference>
<dbReference type="InterPro" id="IPR007110">
    <property type="entry name" value="Ig-like_dom"/>
</dbReference>
<keyword evidence="10" id="KW-0393">Immunoglobulin domain</keyword>
<dbReference type="GO" id="GO:0050776">
    <property type="term" value="P:regulation of immune response"/>
    <property type="evidence" value="ECO:0007669"/>
    <property type="project" value="InterPro"/>
</dbReference>
<feature type="transmembrane region" description="Helical" evidence="11">
    <location>
        <begin position="194"/>
        <end position="217"/>
    </location>
</feature>
<reference evidence="14" key="1">
    <citation type="journal article" date="2005" name="J. Immunol.">
        <title>Hagfish leukocytes express a paired receptor family with a variable domain resembling those of antigen receptors.</title>
        <authorList>
            <person name="Suzuki T."/>
            <person name="Shin-I T."/>
            <person name="Fujiyama A."/>
            <person name="Kohara Y."/>
            <person name="Kasahara M."/>
        </authorList>
    </citation>
    <scope>NUCLEOTIDE SEQUENCE</scope>
</reference>
<keyword evidence="3 12" id="KW-0732">Signal</keyword>
<dbReference type="AlphaFoldDB" id="Q5DWN3"/>
<dbReference type="PANTHER" id="PTHR11292:SF7">
    <property type="entry name" value="T-CELL SURFACE GLYCOPROTEIN CD8 BETA CHAIN-RELATED"/>
    <property type="match status" value="1"/>
</dbReference>
<name>Q5DWN3_EPTBU</name>
<keyword evidence="8" id="KW-1015">Disulfide bond</keyword>
<dbReference type="InterPro" id="IPR013106">
    <property type="entry name" value="Ig_V-set"/>
</dbReference>
<dbReference type="InterPro" id="IPR013783">
    <property type="entry name" value="Ig-like_fold"/>
</dbReference>
<keyword evidence="6" id="KW-1064">Adaptive immunity</keyword>
<dbReference type="GO" id="GO:0002250">
    <property type="term" value="P:adaptive immune response"/>
    <property type="evidence" value="ECO:0007669"/>
    <property type="project" value="UniProtKB-KW"/>
</dbReference>
<evidence type="ECO:0000256" key="5">
    <source>
        <dbReference type="ARBA" id="ARBA00022989"/>
    </source>
</evidence>
<evidence type="ECO:0000256" key="8">
    <source>
        <dbReference type="ARBA" id="ARBA00023157"/>
    </source>
</evidence>
<keyword evidence="5 11" id="KW-1133">Transmembrane helix</keyword>
<dbReference type="SMART" id="SM00409">
    <property type="entry name" value="IG"/>
    <property type="match status" value="1"/>
</dbReference>
<accession>Q5DWN3</accession>
<dbReference type="PROSITE" id="PS50835">
    <property type="entry name" value="IG_LIKE"/>
    <property type="match status" value="1"/>
</dbReference>
<dbReference type="GO" id="GO:0015026">
    <property type="term" value="F:coreceptor activity"/>
    <property type="evidence" value="ECO:0007669"/>
    <property type="project" value="InterPro"/>
</dbReference>